<keyword evidence="10" id="KW-1185">Reference proteome</keyword>
<evidence type="ECO:0000256" key="4">
    <source>
        <dbReference type="ARBA" id="ARBA00023002"/>
    </source>
</evidence>
<dbReference type="PRINTS" id="PR00359">
    <property type="entry name" value="BP450"/>
</dbReference>
<evidence type="ECO:0000256" key="3">
    <source>
        <dbReference type="ARBA" id="ARBA00022723"/>
    </source>
</evidence>
<evidence type="ECO:0000256" key="7">
    <source>
        <dbReference type="RuleBase" id="RU000461"/>
    </source>
</evidence>
<keyword evidence="5 7" id="KW-0408">Iron</keyword>
<evidence type="ECO:0000313" key="9">
    <source>
        <dbReference type="EMBL" id="MBB6475414.1"/>
    </source>
</evidence>
<comment type="similarity">
    <text evidence="1 7">Belongs to the cytochrome P450 family.</text>
</comment>
<dbReference type="FunFam" id="1.10.630.10:FF:000018">
    <property type="entry name" value="Cytochrome P450 monooxygenase"/>
    <property type="match status" value="1"/>
</dbReference>
<evidence type="ECO:0000256" key="5">
    <source>
        <dbReference type="ARBA" id="ARBA00023004"/>
    </source>
</evidence>
<dbReference type="AlphaFoldDB" id="A0A7X0M9U8"/>
<dbReference type="PANTHER" id="PTHR46696:SF1">
    <property type="entry name" value="CYTOCHROME P450 YJIB-RELATED"/>
    <property type="match status" value="1"/>
</dbReference>
<dbReference type="Pfam" id="PF00067">
    <property type="entry name" value="p450"/>
    <property type="match status" value="1"/>
</dbReference>
<protein>
    <submittedName>
        <fullName evidence="9">Cytochrome P450</fullName>
    </submittedName>
</protein>
<dbReference type="InterPro" id="IPR017972">
    <property type="entry name" value="Cyt_P450_CS"/>
</dbReference>
<proteinExistence type="inferred from homology"/>
<dbReference type="InterPro" id="IPR036396">
    <property type="entry name" value="Cyt_P450_sf"/>
</dbReference>
<evidence type="ECO:0000256" key="2">
    <source>
        <dbReference type="ARBA" id="ARBA00022617"/>
    </source>
</evidence>
<sequence length="424" mass="45678">MTDTTTVDPQEDEPSMAATTPLDATPISHPFDRDATGENRQPMFKNPRYHEIREAGTGVIDIVRANGTAAKLVTRYDDVTAVMRDQRTFSRHAALDVDDVDLEGTLLGLDGVDHAAVRDVVKAVFTPNAIAPMRHLVEERAAALLRDMTAGGDTADLVTAFALPLSLGVIADMLGLPEADRSRFREWVDPFLATSTATRETTEAAQKELAGYFVAQVMRRHSTPGPDLLSTIAAAGGSLPPDRLIKLPIALLVGGWESVAASTATFTEVLLTQPYEGHDTAYAYLTEHPGAVPGAVTELERMFSTTAADNMPRRVLREVILPSGAALHPGDVVITSHDAANHDPRVFPDPMRMDFGRTPNRHLSFGHGAHHCIGRHLGHIELTVAVGLLTAELPGLRLAVPADQVPRRSGHLIPGPAELMVTWA</sequence>
<dbReference type="PROSITE" id="PS00086">
    <property type="entry name" value="CYTOCHROME_P450"/>
    <property type="match status" value="1"/>
</dbReference>
<keyword evidence="3 7" id="KW-0479">Metal-binding</keyword>
<evidence type="ECO:0000256" key="6">
    <source>
        <dbReference type="ARBA" id="ARBA00023033"/>
    </source>
</evidence>
<dbReference type="Gene3D" id="1.10.630.10">
    <property type="entry name" value="Cytochrome P450"/>
    <property type="match status" value="1"/>
</dbReference>
<dbReference type="GO" id="GO:0004497">
    <property type="term" value="F:monooxygenase activity"/>
    <property type="evidence" value="ECO:0007669"/>
    <property type="project" value="UniProtKB-KW"/>
</dbReference>
<reference evidence="9 10" key="1">
    <citation type="submission" date="2020-08" db="EMBL/GenBank/DDBJ databases">
        <title>Sequencing the genomes of 1000 actinobacteria strains.</title>
        <authorList>
            <person name="Klenk H.-P."/>
        </authorList>
    </citation>
    <scope>NUCLEOTIDE SEQUENCE [LARGE SCALE GENOMIC DNA]</scope>
    <source>
        <strain evidence="9 10">DSM 44936</strain>
    </source>
</reference>
<gene>
    <name evidence="9" type="ORF">BJ992_004845</name>
</gene>
<organism evidence="9 10">
    <name type="scientific">Sphaerisporangium rubeum</name>
    <dbReference type="NCBI Taxonomy" id="321317"/>
    <lineage>
        <taxon>Bacteria</taxon>
        <taxon>Bacillati</taxon>
        <taxon>Actinomycetota</taxon>
        <taxon>Actinomycetes</taxon>
        <taxon>Streptosporangiales</taxon>
        <taxon>Streptosporangiaceae</taxon>
        <taxon>Sphaerisporangium</taxon>
    </lineage>
</organism>
<dbReference type="Proteomes" id="UP000555564">
    <property type="component" value="Unassembled WGS sequence"/>
</dbReference>
<evidence type="ECO:0000256" key="1">
    <source>
        <dbReference type="ARBA" id="ARBA00010617"/>
    </source>
</evidence>
<dbReference type="EMBL" id="JACHIU010000001">
    <property type="protein sequence ID" value="MBB6475414.1"/>
    <property type="molecule type" value="Genomic_DNA"/>
</dbReference>
<keyword evidence="6 7" id="KW-0503">Monooxygenase</keyword>
<comment type="caution">
    <text evidence="9">The sequence shown here is derived from an EMBL/GenBank/DDBJ whole genome shotgun (WGS) entry which is preliminary data.</text>
</comment>
<dbReference type="InterPro" id="IPR001128">
    <property type="entry name" value="Cyt_P450"/>
</dbReference>
<dbReference type="GO" id="GO:0020037">
    <property type="term" value="F:heme binding"/>
    <property type="evidence" value="ECO:0007669"/>
    <property type="project" value="InterPro"/>
</dbReference>
<evidence type="ECO:0000313" key="10">
    <source>
        <dbReference type="Proteomes" id="UP000555564"/>
    </source>
</evidence>
<evidence type="ECO:0000256" key="8">
    <source>
        <dbReference type="SAM" id="MobiDB-lite"/>
    </source>
</evidence>
<dbReference type="InterPro" id="IPR002397">
    <property type="entry name" value="Cyt_P450_B"/>
</dbReference>
<keyword evidence="2 7" id="KW-0349">Heme</keyword>
<accession>A0A7X0M9U8</accession>
<dbReference type="PANTHER" id="PTHR46696">
    <property type="entry name" value="P450, PUTATIVE (EUROFUNG)-RELATED"/>
    <property type="match status" value="1"/>
</dbReference>
<keyword evidence="4 7" id="KW-0560">Oxidoreductase</keyword>
<name>A0A7X0M9U8_9ACTN</name>
<feature type="region of interest" description="Disordered" evidence="8">
    <location>
        <begin position="1"/>
        <end position="46"/>
    </location>
</feature>
<dbReference type="GO" id="GO:0005506">
    <property type="term" value="F:iron ion binding"/>
    <property type="evidence" value="ECO:0007669"/>
    <property type="project" value="InterPro"/>
</dbReference>
<dbReference type="GO" id="GO:0016705">
    <property type="term" value="F:oxidoreductase activity, acting on paired donors, with incorporation or reduction of molecular oxygen"/>
    <property type="evidence" value="ECO:0007669"/>
    <property type="project" value="InterPro"/>
</dbReference>
<dbReference type="RefSeq" id="WP_184984707.1">
    <property type="nucleotide sequence ID" value="NZ_BAAALO010000052.1"/>
</dbReference>
<dbReference type="SUPFAM" id="SSF48264">
    <property type="entry name" value="Cytochrome P450"/>
    <property type="match status" value="1"/>
</dbReference>